<feature type="compositionally biased region" description="Basic residues" evidence="2">
    <location>
        <begin position="66"/>
        <end position="81"/>
    </location>
</feature>
<dbReference type="InterPro" id="IPR046980">
    <property type="entry name" value="KefG/KefF"/>
</dbReference>
<dbReference type="RefSeq" id="WP_240439277.1">
    <property type="nucleotide sequence ID" value="NZ_JARAYT010000017.1"/>
</dbReference>
<evidence type="ECO:0000256" key="1">
    <source>
        <dbReference type="ARBA" id="ARBA00023002"/>
    </source>
</evidence>
<evidence type="ECO:0000256" key="2">
    <source>
        <dbReference type="SAM" id="MobiDB-lite"/>
    </source>
</evidence>
<dbReference type="EMBL" id="JARAYU010000016">
    <property type="protein sequence ID" value="MDX3704872.1"/>
    <property type="molecule type" value="Genomic_DNA"/>
</dbReference>
<dbReference type="SUPFAM" id="SSF52218">
    <property type="entry name" value="Flavoproteins"/>
    <property type="match status" value="1"/>
</dbReference>
<feature type="domain" description="Flavodoxin-like fold" evidence="3">
    <location>
        <begin position="3"/>
        <end position="60"/>
    </location>
</feature>
<dbReference type="Pfam" id="PF02525">
    <property type="entry name" value="Flavodoxin_2"/>
    <property type="match status" value="1"/>
</dbReference>
<gene>
    <name evidence="4" type="ORF">PV662_35055</name>
</gene>
<protein>
    <submittedName>
        <fullName evidence="4">NAD(P)H-dependent oxidoreductase</fullName>
    </submittedName>
</protein>
<proteinExistence type="predicted"/>
<sequence length="81" mass="9011">MPKVLLVVGHPDLSRSKADATLVDAVRDLPHVTVHDPYATYPDFQIDVAAEQALLADHDVRETKPFGRRPVRSPASRTKRV</sequence>
<evidence type="ECO:0000313" key="4">
    <source>
        <dbReference type="EMBL" id="MDX3704872.1"/>
    </source>
</evidence>
<dbReference type="InterPro" id="IPR029039">
    <property type="entry name" value="Flavoprotein-like_sf"/>
</dbReference>
<name>A0ABU4NQD5_9ACTN</name>
<dbReference type="PANTHER" id="PTHR47307">
    <property type="entry name" value="GLUTATHIONE-REGULATED POTASSIUM-EFFLUX SYSTEM ANCILLARY PROTEIN KEFG"/>
    <property type="match status" value="1"/>
</dbReference>
<accession>A0ABU4NQD5</accession>
<comment type="caution">
    <text evidence="4">The sequence shown here is derived from an EMBL/GenBank/DDBJ whole genome shotgun (WGS) entry which is preliminary data.</text>
</comment>
<dbReference type="Proteomes" id="UP001271274">
    <property type="component" value="Unassembled WGS sequence"/>
</dbReference>
<reference evidence="4 5" key="1">
    <citation type="journal article" date="2023" name="Microb. Genom.">
        <title>Mesoterricola silvestris gen. nov., sp. nov., Mesoterricola sediminis sp. nov., Geothrix oryzae sp. nov., Geothrix edaphica sp. nov., Geothrix rubra sp. nov., and Geothrix limicola sp. nov., six novel members of Acidobacteriota isolated from soils.</title>
        <authorList>
            <person name="Weisberg A.J."/>
            <person name="Pearce E."/>
            <person name="Kramer C.G."/>
            <person name="Chang J.H."/>
            <person name="Clarke C.R."/>
        </authorList>
    </citation>
    <scope>NUCLEOTIDE SEQUENCE [LARGE SCALE GENOMIC DNA]</scope>
    <source>
        <strain evidence="4 5">ID09-01A</strain>
    </source>
</reference>
<keyword evidence="5" id="KW-1185">Reference proteome</keyword>
<organism evidence="4 5">
    <name type="scientific">Streptomyces europaeiscabiei</name>
    <dbReference type="NCBI Taxonomy" id="146819"/>
    <lineage>
        <taxon>Bacteria</taxon>
        <taxon>Bacillati</taxon>
        <taxon>Actinomycetota</taxon>
        <taxon>Actinomycetes</taxon>
        <taxon>Kitasatosporales</taxon>
        <taxon>Streptomycetaceae</taxon>
        <taxon>Streptomyces</taxon>
    </lineage>
</organism>
<dbReference type="Gene3D" id="3.40.50.360">
    <property type="match status" value="1"/>
</dbReference>
<dbReference type="InterPro" id="IPR003680">
    <property type="entry name" value="Flavodoxin_fold"/>
</dbReference>
<dbReference type="PANTHER" id="PTHR47307:SF1">
    <property type="entry name" value="GLUTATHIONE-REGULATED POTASSIUM-EFFLUX SYSTEM ANCILLARY PROTEIN KEFG"/>
    <property type="match status" value="1"/>
</dbReference>
<keyword evidence="1" id="KW-0560">Oxidoreductase</keyword>
<evidence type="ECO:0000313" key="5">
    <source>
        <dbReference type="Proteomes" id="UP001271274"/>
    </source>
</evidence>
<evidence type="ECO:0000259" key="3">
    <source>
        <dbReference type="Pfam" id="PF02525"/>
    </source>
</evidence>
<feature type="region of interest" description="Disordered" evidence="2">
    <location>
        <begin position="60"/>
        <end position="81"/>
    </location>
</feature>